<proteinExistence type="predicted"/>
<dbReference type="SMART" id="SM00506">
    <property type="entry name" value="A1pp"/>
    <property type="match status" value="1"/>
</dbReference>
<dbReference type="AlphaFoldDB" id="A0A2J6R7Q5"/>
<feature type="non-terminal residue" evidence="2">
    <location>
        <position position="1"/>
    </location>
</feature>
<name>A0A2J6R7Q5_HYAVF</name>
<dbReference type="OrthoDB" id="6077599at2759"/>
<dbReference type="Pfam" id="PF01661">
    <property type="entry name" value="Macro"/>
    <property type="match status" value="1"/>
</dbReference>
<gene>
    <name evidence="2" type="ORF">L207DRAFT_392958</name>
</gene>
<feature type="non-terminal residue" evidence="2">
    <location>
        <position position="163"/>
    </location>
</feature>
<dbReference type="STRING" id="1149755.A0A2J6R7Q5"/>
<protein>
    <submittedName>
        <fullName evidence="2">A1pp-domain-containing protein</fullName>
    </submittedName>
</protein>
<accession>A0A2J6R7Q5</accession>
<feature type="domain" description="Macro" evidence="1">
    <location>
        <begin position="1"/>
        <end position="163"/>
    </location>
</feature>
<reference evidence="2 3" key="1">
    <citation type="submission" date="2016-04" db="EMBL/GenBank/DDBJ databases">
        <title>A degradative enzymes factory behind the ericoid mycorrhizal symbiosis.</title>
        <authorList>
            <consortium name="DOE Joint Genome Institute"/>
            <person name="Martino E."/>
            <person name="Morin E."/>
            <person name="Grelet G."/>
            <person name="Kuo A."/>
            <person name="Kohler A."/>
            <person name="Daghino S."/>
            <person name="Barry K."/>
            <person name="Choi C."/>
            <person name="Cichocki N."/>
            <person name="Clum A."/>
            <person name="Copeland A."/>
            <person name="Hainaut M."/>
            <person name="Haridas S."/>
            <person name="Labutti K."/>
            <person name="Lindquist E."/>
            <person name="Lipzen A."/>
            <person name="Khouja H.-R."/>
            <person name="Murat C."/>
            <person name="Ohm R."/>
            <person name="Olson A."/>
            <person name="Spatafora J."/>
            <person name="Veneault-Fourrey C."/>
            <person name="Henrissat B."/>
            <person name="Grigoriev I."/>
            <person name="Martin F."/>
            <person name="Perotto S."/>
        </authorList>
    </citation>
    <scope>NUCLEOTIDE SEQUENCE [LARGE SCALE GENOMIC DNA]</scope>
    <source>
        <strain evidence="2 3">F</strain>
    </source>
</reference>
<dbReference type="InterPro" id="IPR002589">
    <property type="entry name" value="Macro_dom"/>
</dbReference>
<organism evidence="2 3">
    <name type="scientific">Hyaloscypha variabilis (strain UAMH 11265 / GT02V1 / F)</name>
    <name type="common">Meliniomyces variabilis</name>
    <dbReference type="NCBI Taxonomy" id="1149755"/>
    <lineage>
        <taxon>Eukaryota</taxon>
        <taxon>Fungi</taxon>
        <taxon>Dikarya</taxon>
        <taxon>Ascomycota</taxon>
        <taxon>Pezizomycotina</taxon>
        <taxon>Leotiomycetes</taxon>
        <taxon>Helotiales</taxon>
        <taxon>Hyaloscyphaceae</taxon>
        <taxon>Hyaloscypha</taxon>
        <taxon>Hyaloscypha variabilis</taxon>
    </lineage>
</organism>
<dbReference type="InterPro" id="IPR043472">
    <property type="entry name" value="Macro_dom-like"/>
</dbReference>
<keyword evidence="3" id="KW-1185">Reference proteome</keyword>
<dbReference type="PANTHER" id="PTHR11106">
    <property type="entry name" value="GANGLIOSIDE INDUCED DIFFERENTIATION ASSOCIATED PROTEIN 2-RELATED"/>
    <property type="match status" value="1"/>
</dbReference>
<dbReference type="PROSITE" id="PS51154">
    <property type="entry name" value="MACRO"/>
    <property type="match status" value="1"/>
</dbReference>
<evidence type="ECO:0000313" key="3">
    <source>
        <dbReference type="Proteomes" id="UP000235786"/>
    </source>
</evidence>
<dbReference type="SUPFAM" id="SSF52949">
    <property type="entry name" value="Macro domain-like"/>
    <property type="match status" value="1"/>
</dbReference>
<dbReference type="Gene3D" id="3.40.220.10">
    <property type="entry name" value="Leucine Aminopeptidase, subunit E, domain 1"/>
    <property type="match status" value="1"/>
</dbReference>
<dbReference type="PANTHER" id="PTHR11106:SF27">
    <property type="entry name" value="MACRO DOMAIN-CONTAINING PROTEIN"/>
    <property type="match status" value="1"/>
</dbReference>
<evidence type="ECO:0000313" key="2">
    <source>
        <dbReference type="EMBL" id="PMD34551.1"/>
    </source>
</evidence>
<sequence length="163" mass="17776">RIEVIAADATTFPIASIVNAANTGLRGGSGIDGAIHNAAGPDLLAELKRVYPFGCLVGEAHPTDAHNIQTTQHIIHAVGPDYRRQVYRGNEERAHQDLYDAYTNSMQAAMDRGATSIAFPTISTGIFELPPELASRIAMAAVRAFVDQQTHFRFERVVFLVWS</sequence>
<dbReference type="EMBL" id="KZ613953">
    <property type="protein sequence ID" value="PMD34551.1"/>
    <property type="molecule type" value="Genomic_DNA"/>
</dbReference>
<dbReference type="Proteomes" id="UP000235786">
    <property type="component" value="Unassembled WGS sequence"/>
</dbReference>
<evidence type="ECO:0000259" key="1">
    <source>
        <dbReference type="PROSITE" id="PS51154"/>
    </source>
</evidence>